<dbReference type="EMBL" id="JBAMIC010000001">
    <property type="protein sequence ID" value="KAK7116778.1"/>
    <property type="molecule type" value="Genomic_DNA"/>
</dbReference>
<dbReference type="PANTHER" id="PTHR24173:SF85">
    <property type="entry name" value="PROTEIN FEM-1 HOMOLOG CG6966"/>
    <property type="match status" value="1"/>
</dbReference>
<evidence type="ECO:0000256" key="1">
    <source>
        <dbReference type="ARBA" id="ARBA00022737"/>
    </source>
</evidence>
<evidence type="ECO:0000313" key="5">
    <source>
        <dbReference type="Proteomes" id="UP001374579"/>
    </source>
</evidence>
<dbReference type="InterPro" id="IPR036770">
    <property type="entry name" value="Ankyrin_rpt-contain_sf"/>
</dbReference>
<evidence type="ECO:0000256" key="3">
    <source>
        <dbReference type="PROSITE-ProRule" id="PRU00023"/>
    </source>
</evidence>
<dbReference type="SMART" id="SM00248">
    <property type="entry name" value="ANK"/>
    <property type="match status" value="7"/>
</dbReference>
<dbReference type="AlphaFoldDB" id="A0AAN9GQ70"/>
<evidence type="ECO:0000313" key="4">
    <source>
        <dbReference type="EMBL" id="KAK7116778.1"/>
    </source>
</evidence>
<sequence>MAGSKKGPKESWLLERQRSMVMRAAEEGLSNLVLIAMDADPAADVTKMAAARSAGDVPLITACLKGHLDVAKTLVEKCKAPLDSRADVTLEGQYCKGMTPLWAASYSGNLDLVKFLVQKGAGVNVIAVSQSSPLRAAAYKGHLPVVKFLAEKGADVNSTNRHGHSALMIACYNEHRDVAEYLLDHGADVNYSPPVIGDESDVIGTTALHDCAMNGNMGLCRLLLARGASITRCQNNETPLLIAAKKCHDELVEFFLDTPDCSRDDKADALELLGTEHWENGNIDKCLSLWQRAMEERHRPGKPVVWKREADGKVAAYGYAVEAQTMEELRKLKTSRDEHELGVQSMLIRERVLGKTNEGTTFIIRCNAALFADEGRFDQSIELMLHIFENLKSVCPLKSHTVDVFALLVSLLVSGQDVEGPGGVIFSNTLTCLKWAVSDFQRGEAVEEQESRSETILTKRQNLLKIILHIICLLYQTLHRATPKETLEFTEQVQSLVKMDVRDQKGNTLLHMACDADTTDFDTGGNPYTGCTFPAPEVVHVLLDTGCDVAARNEAGKTALQVAQEQEGDQSQITSILMAAGS</sequence>
<comment type="caution">
    <text evidence="4">The sequence shown here is derived from an EMBL/GenBank/DDBJ whole genome shotgun (WGS) entry which is preliminary data.</text>
</comment>
<organism evidence="4 5">
    <name type="scientific">Littorina saxatilis</name>
    <dbReference type="NCBI Taxonomy" id="31220"/>
    <lineage>
        <taxon>Eukaryota</taxon>
        <taxon>Metazoa</taxon>
        <taxon>Spiralia</taxon>
        <taxon>Lophotrochozoa</taxon>
        <taxon>Mollusca</taxon>
        <taxon>Gastropoda</taxon>
        <taxon>Caenogastropoda</taxon>
        <taxon>Littorinimorpha</taxon>
        <taxon>Littorinoidea</taxon>
        <taxon>Littorinidae</taxon>
        <taxon>Littorina</taxon>
    </lineage>
</organism>
<feature type="repeat" description="ANK" evidence="3">
    <location>
        <begin position="96"/>
        <end position="128"/>
    </location>
</feature>
<feature type="repeat" description="ANK" evidence="3">
    <location>
        <begin position="203"/>
        <end position="235"/>
    </location>
</feature>
<accession>A0AAN9GQ70</accession>
<dbReference type="Gene3D" id="1.25.40.20">
    <property type="entry name" value="Ankyrin repeat-containing domain"/>
    <property type="match status" value="3"/>
</dbReference>
<protein>
    <submittedName>
        <fullName evidence="4">Uncharacterized protein</fullName>
    </submittedName>
</protein>
<keyword evidence="5" id="KW-1185">Reference proteome</keyword>
<evidence type="ECO:0000256" key="2">
    <source>
        <dbReference type="ARBA" id="ARBA00023043"/>
    </source>
</evidence>
<dbReference type="Pfam" id="PF12796">
    <property type="entry name" value="Ank_2"/>
    <property type="match status" value="3"/>
</dbReference>
<dbReference type="PRINTS" id="PR01415">
    <property type="entry name" value="ANKYRIN"/>
</dbReference>
<keyword evidence="1" id="KW-0677">Repeat</keyword>
<dbReference type="PROSITE" id="PS50088">
    <property type="entry name" value="ANK_REPEAT"/>
    <property type="match status" value="4"/>
</dbReference>
<dbReference type="PANTHER" id="PTHR24173">
    <property type="entry name" value="ANKYRIN REPEAT CONTAINING"/>
    <property type="match status" value="1"/>
</dbReference>
<gene>
    <name evidence="4" type="ORF">V1264_002398</name>
</gene>
<feature type="repeat" description="ANK" evidence="3">
    <location>
        <begin position="129"/>
        <end position="161"/>
    </location>
</feature>
<feature type="repeat" description="ANK" evidence="3">
    <location>
        <begin position="162"/>
        <end position="194"/>
    </location>
</feature>
<reference evidence="4 5" key="1">
    <citation type="submission" date="2024-02" db="EMBL/GenBank/DDBJ databases">
        <title>Chromosome-scale genome assembly of the rough periwinkle Littorina saxatilis.</title>
        <authorList>
            <person name="De Jode A."/>
            <person name="Faria R."/>
            <person name="Formenti G."/>
            <person name="Sims Y."/>
            <person name="Smith T.P."/>
            <person name="Tracey A."/>
            <person name="Wood J.M.D."/>
            <person name="Zagrodzka Z.B."/>
            <person name="Johannesson K."/>
            <person name="Butlin R.K."/>
            <person name="Leder E.H."/>
        </authorList>
    </citation>
    <scope>NUCLEOTIDE SEQUENCE [LARGE SCALE GENOMIC DNA]</scope>
    <source>
        <strain evidence="4">Snail1</strain>
        <tissue evidence="4">Muscle</tissue>
    </source>
</reference>
<dbReference type="InterPro" id="IPR002110">
    <property type="entry name" value="Ankyrin_rpt"/>
</dbReference>
<dbReference type="Proteomes" id="UP001374579">
    <property type="component" value="Unassembled WGS sequence"/>
</dbReference>
<name>A0AAN9GQ70_9CAEN</name>
<proteinExistence type="predicted"/>
<keyword evidence="2 3" id="KW-0040">ANK repeat</keyword>
<dbReference type="PROSITE" id="PS50297">
    <property type="entry name" value="ANK_REP_REGION"/>
    <property type="match status" value="4"/>
</dbReference>
<dbReference type="SUPFAM" id="SSF48403">
    <property type="entry name" value="Ankyrin repeat"/>
    <property type="match status" value="1"/>
</dbReference>